<proteinExistence type="inferred from homology"/>
<dbReference type="OrthoDB" id="205623at2759"/>
<evidence type="ECO:0000256" key="1">
    <source>
        <dbReference type="ARBA" id="ARBA00005771"/>
    </source>
</evidence>
<organism evidence="4 5">
    <name type="scientific">Trichonephila inaurata madagascariensis</name>
    <dbReference type="NCBI Taxonomy" id="2747483"/>
    <lineage>
        <taxon>Eukaryota</taxon>
        <taxon>Metazoa</taxon>
        <taxon>Ecdysozoa</taxon>
        <taxon>Arthropoda</taxon>
        <taxon>Chelicerata</taxon>
        <taxon>Arachnida</taxon>
        <taxon>Araneae</taxon>
        <taxon>Araneomorphae</taxon>
        <taxon>Entelegynae</taxon>
        <taxon>Araneoidea</taxon>
        <taxon>Nephilidae</taxon>
        <taxon>Trichonephila</taxon>
        <taxon>Trichonephila inaurata</taxon>
    </lineage>
</organism>
<keyword evidence="5" id="KW-1185">Reference proteome</keyword>
<dbReference type="InterPro" id="IPR027417">
    <property type="entry name" value="P-loop_NTPase"/>
</dbReference>
<dbReference type="GO" id="GO:0008146">
    <property type="term" value="F:sulfotransferase activity"/>
    <property type="evidence" value="ECO:0007669"/>
    <property type="project" value="InterPro"/>
</dbReference>
<reference evidence="4" key="1">
    <citation type="submission" date="2020-08" db="EMBL/GenBank/DDBJ databases">
        <title>Multicomponent nature underlies the extraordinary mechanical properties of spider dragline silk.</title>
        <authorList>
            <person name="Kono N."/>
            <person name="Nakamura H."/>
            <person name="Mori M."/>
            <person name="Yoshida Y."/>
            <person name="Ohtoshi R."/>
            <person name="Malay A.D."/>
            <person name="Moran D.A.P."/>
            <person name="Tomita M."/>
            <person name="Numata K."/>
            <person name="Arakawa K."/>
        </authorList>
    </citation>
    <scope>NUCLEOTIDE SEQUENCE</scope>
</reference>
<dbReference type="Proteomes" id="UP000886998">
    <property type="component" value="Unassembled WGS sequence"/>
</dbReference>
<comment type="caution">
    <text evidence="4">The sequence shown here is derived from an EMBL/GenBank/DDBJ whole genome shotgun (WGS) entry which is preliminary data.</text>
</comment>
<sequence length="380" mass="44070">MFLKKEREKKWNRKNSRETEIAVHGDASLLILENCFHNKKEGSLKHPAEVWIKIVTLRKSFVRMSGSSFGMPPSSIVDGFRMPHVFSAESFRSARQYQPRPDDVFIITYPKCGTTWVQQIIGLIYKLGEPCESSTELLGDFPFLELRGAKSAENMSRPGAIKTHLPFHLAPWSEQAKYIHIARNPKDCCVSYYYHHKSHVFTGTFDDFFEMFLSGDINFGDYFDHLLGWYEHRNDPNVLFLTYEEMKENPEVAVLKIAEFIDEKKYAEPLKTDPEKFNNVVKYSSFQHMKKVVNKGVDENEKSNVSCKEKLSGEITNTSIQGKETDSEKQNKSHMARLVRKGIVGDWRSHFSTEHSERLKQKFVERTKGTGIANIWEKYM</sequence>
<dbReference type="SUPFAM" id="SSF52540">
    <property type="entry name" value="P-loop containing nucleoside triphosphate hydrolases"/>
    <property type="match status" value="1"/>
</dbReference>
<evidence type="ECO:0000313" key="4">
    <source>
        <dbReference type="EMBL" id="GFS33888.1"/>
    </source>
</evidence>
<gene>
    <name evidence="4" type="primary">Sult1d1</name>
    <name evidence="4" type="ORF">TNIN_28901</name>
</gene>
<dbReference type="InterPro" id="IPR000863">
    <property type="entry name" value="Sulfotransferase_dom"/>
</dbReference>
<dbReference type="PANTHER" id="PTHR11783">
    <property type="entry name" value="SULFOTRANSFERASE SULT"/>
    <property type="match status" value="1"/>
</dbReference>
<dbReference type="EMBL" id="BMAV01024543">
    <property type="protein sequence ID" value="GFS33888.1"/>
    <property type="molecule type" value="Genomic_DNA"/>
</dbReference>
<evidence type="ECO:0000259" key="3">
    <source>
        <dbReference type="Pfam" id="PF00685"/>
    </source>
</evidence>
<evidence type="ECO:0000256" key="2">
    <source>
        <dbReference type="ARBA" id="ARBA00022679"/>
    </source>
</evidence>
<accession>A0A8X6J4E0</accession>
<protein>
    <submittedName>
        <fullName evidence="4">Sulfotransferase 1 family member D1</fullName>
    </submittedName>
</protein>
<feature type="domain" description="Sulfotransferase" evidence="3">
    <location>
        <begin position="327"/>
        <end position="371"/>
    </location>
</feature>
<dbReference type="Pfam" id="PF00685">
    <property type="entry name" value="Sulfotransfer_1"/>
    <property type="match status" value="2"/>
</dbReference>
<dbReference type="AlphaFoldDB" id="A0A8X6J4E0"/>
<dbReference type="Gene3D" id="3.40.50.300">
    <property type="entry name" value="P-loop containing nucleotide triphosphate hydrolases"/>
    <property type="match status" value="1"/>
</dbReference>
<keyword evidence="2" id="KW-0808">Transferase</keyword>
<feature type="domain" description="Sulfotransferase" evidence="3">
    <location>
        <begin position="101"/>
        <end position="292"/>
    </location>
</feature>
<comment type="similarity">
    <text evidence="1">Belongs to the sulfotransferase 1 family.</text>
</comment>
<evidence type="ECO:0000313" key="5">
    <source>
        <dbReference type="Proteomes" id="UP000886998"/>
    </source>
</evidence>
<name>A0A8X6J4E0_9ARAC</name>